<gene>
    <name evidence="1" type="ORF">GCM10011514_03230</name>
</gene>
<keyword evidence="2" id="KW-1185">Reference proteome</keyword>
<dbReference type="AlphaFoldDB" id="A0A917DI81"/>
<protein>
    <submittedName>
        <fullName evidence="1">Uncharacterized protein</fullName>
    </submittedName>
</protein>
<name>A0A917DI81_9BACT</name>
<reference evidence="1" key="1">
    <citation type="journal article" date="2014" name="Int. J. Syst. Evol. Microbiol.">
        <title>Complete genome sequence of Corynebacterium casei LMG S-19264T (=DSM 44701T), isolated from a smear-ripened cheese.</title>
        <authorList>
            <consortium name="US DOE Joint Genome Institute (JGI-PGF)"/>
            <person name="Walter F."/>
            <person name="Albersmeier A."/>
            <person name="Kalinowski J."/>
            <person name="Ruckert C."/>
        </authorList>
    </citation>
    <scope>NUCLEOTIDE SEQUENCE</scope>
    <source>
        <strain evidence="1">CGMCC 1.15958</strain>
    </source>
</reference>
<organism evidence="1 2">
    <name type="scientific">Emticicia aquatilis</name>
    <dbReference type="NCBI Taxonomy" id="1537369"/>
    <lineage>
        <taxon>Bacteria</taxon>
        <taxon>Pseudomonadati</taxon>
        <taxon>Bacteroidota</taxon>
        <taxon>Cytophagia</taxon>
        <taxon>Cytophagales</taxon>
        <taxon>Leadbetterellaceae</taxon>
        <taxon>Emticicia</taxon>
    </lineage>
</organism>
<dbReference type="Proteomes" id="UP000609064">
    <property type="component" value="Unassembled WGS sequence"/>
</dbReference>
<sequence>MTKSDTAKIVEDHIRSIESQLFQGFCDRLLIKLYSDYTPVRAGGSHGDMKNDGYRYLGRVFFQAHASRGESASKIKTKIETDLKGCLDKQTDVQKFIYLTNDTLIGEIEKFIDDLRRKYGIDIETWEYKKLADKISDLDISDVEYIIDRRLVLIKYEQITVEEEKDYGIIEEIFDFIFKKLGTTYRGEISNNRLTEILEKIKLNFSSENQKVVRKLVSDLWEHKNLVETFVQEQSRIDENEVLALQIFITNRFLEIRGTSYIDESVRNYHIFEKIALTLIPNKHVKNSKYIINSTAIVLYFWELCNFGKRTKNQGEQTDLFNQID</sequence>
<evidence type="ECO:0000313" key="1">
    <source>
        <dbReference type="EMBL" id="GGD42612.1"/>
    </source>
</evidence>
<comment type="caution">
    <text evidence="1">The sequence shown here is derived from an EMBL/GenBank/DDBJ whole genome shotgun (WGS) entry which is preliminary data.</text>
</comment>
<proteinExistence type="predicted"/>
<accession>A0A917DI81</accession>
<reference evidence="1" key="2">
    <citation type="submission" date="2020-09" db="EMBL/GenBank/DDBJ databases">
        <authorList>
            <person name="Sun Q."/>
            <person name="Zhou Y."/>
        </authorList>
    </citation>
    <scope>NUCLEOTIDE SEQUENCE</scope>
    <source>
        <strain evidence="1">CGMCC 1.15958</strain>
    </source>
</reference>
<dbReference type="RefSeq" id="WP_188763976.1">
    <property type="nucleotide sequence ID" value="NZ_BMKK01000001.1"/>
</dbReference>
<dbReference type="EMBL" id="BMKK01000001">
    <property type="protein sequence ID" value="GGD42612.1"/>
    <property type="molecule type" value="Genomic_DNA"/>
</dbReference>
<evidence type="ECO:0000313" key="2">
    <source>
        <dbReference type="Proteomes" id="UP000609064"/>
    </source>
</evidence>